<evidence type="ECO:0000313" key="2">
    <source>
        <dbReference type="EMBL" id="KAK3258909.1"/>
    </source>
</evidence>
<reference evidence="2 3" key="1">
    <citation type="journal article" date="2015" name="Genome Biol. Evol.">
        <title>Comparative Genomics of a Bacterivorous Green Alga Reveals Evolutionary Causalities and Consequences of Phago-Mixotrophic Mode of Nutrition.</title>
        <authorList>
            <person name="Burns J.A."/>
            <person name="Paasch A."/>
            <person name="Narechania A."/>
            <person name="Kim E."/>
        </authorList>
    </citation>
    <scope>NUCLEOTIDE SEQUENCE [LARGE SCALE GENOMIC DNA]</scope>
    <source>
        <strain evidence="2 3">PLY_AMNH</strain>
    </source>
</reference>
<organism evidence="2 3">
    <name type="scientific">Cymbomonas tetramitiformis</name>
    <dbReference type="NCBI Taxonomy" id="36881"/>
    <lineage>
        <taxon>Eukaryota</taxon>
        <taxon>Viridiplantae</taxon>
        <taxon>Chlorophyta</taxon>
        <taxon>Pyramimonadophyceae</taxon>
        <taxon>Pyramimonadales</taxon>
        <taxon>Pyramimonadaceae</taxon>
        <taxon>Cymbomonas</taxon>
    </lineage>
</organism>
<proteinExistence type="predicted"/>
<dbReference type="Proteomes" id="UP001190700">
    <property type="component" value="Unassembled WGS sequence"/>
</dbReference>
<evidence type="ECO:0000256" key="1">
    <source>
        <dbReference type="SAM" id="MobiDB-lite"/>
    </source>
</evidence>
<dbReference type="EMBL" id="LGRX02019164">
    <property type="protein sequence ID" value="KAK3258909.1"/>
    <property type="molecule type" value="Genomic_DNA"/>
</dbReference>
<accession>A0AAE0FFR3</accession>
<feature type="compositionally biased region" description="Acidic residues" evidence="1">
    <location>
        <begin position="64"/>
        <end position="73"/>
    </location>
</feature>
<feature type="non-terminal residue" evidence="2">
    <location>
        <position position="132"/>
    </location>
</feature>
<name>A0AAE0FFR3_9CHLO</name>
<feature type="region of interest" description="Disordered" evidence="1">
    <location>
        <begin position="22"/>
        <end position="75"/>
    </location>
</feature>
<protein>
    <submittedName>
        <fullName evidence="2">Uncharacterized protein</fullName>
    </submittedName>
</protein>
<evidence type="ECO:0000313" key="3">
    <source>
        <dbReference type="Proteomes" id="UP001190700"/>
    </source>
</evidence>
<gene>
    <name evidence="2" type="ORF">CYMTET_32066</name>
</gene>
<sequence>MSDAAAGGATAAGNKAASAGAAAAGAAEAGASEAGASEAGAAEAGAAEAGAAAAGTAQGKTDTEDGSDSEEEEKYQFKGLAYGNLTGTGRRELLACLQFDSESALSFHPLATMIKDKSKQPFHIDKEAVLAE</sequence>
<comment type="caution">
    <text evidence="2">The sequence shown here is derived from an EMBL/GenBank/DDBJ whole genome shotgun (WGS) entry which is preliminary data.</text>
</comment>
<keyword evidence="3" id="KW-1185">Reference proteome</keyword>
<dbReference type="AlphaFoldDB" id="A0AAE0FFR3"/>
<feature type="compositionally biased region" description="Low complexity" evidence="1">
    <location>
        <begin position="22"/>
        <end position="57"/>
    </location>
</feature>